<evidence type="ECO:0000313" key="1">
    <source>
        <dbReference type="EMBL" id="CCF83912.1"/>
    </source>
</evidence>
<comment type="caution">
    <text evidence="1">The sequence shown here is derived from an EMBL/GenBank/DDBJ whole genome shotgun (WGS) entry which is preliminary data.</text>
</comment>
<proteinExistence type="predicted"/>
<protein>
    <submittedName>
        <fullName evidence="1">Uncharacterized protein</fullName>
    </submittedName>
</protein>
<sequence>MWYNIINSKISMAMEVVVVLV</sequence>
<gene>
    <name evidence="1" type="ORF">NITHO_2820003</name>
</gene>
<dbReference type="EMBL" id="CAGS01000204">
    <property type="protein sequence ID" value="CCF83912.1"/>
    <property type="molecule type" value="Genomic_DNA"/>
</dbReference>
<dbReference type="Proteomes" id="UP000004221">
    <property type="component" value="Unassembled WGS sequence"/>
</dbReference>
<name>I4EGV0_9BACT</name>
<accession>I4EGV0</accession>
<keyword evidence="2" id="KW-1185">Reference proteome</keyword>
<dbReference type="AlphaFoldDB" id="I4EGV0"/>
<evidence type="ECO:0000313" key="2">
    <source>
        <dbReference type="Proteomes" id="UP000004221"/>
    </source>
</evidence>
<reference evidence="1 2" key="1">
    <citation type="journal article" date="2012" name="ISME J.">
        <title>Nitrification expanded: discovery, physiology and genomics of a nitrite-oxidizing bacterium from the phylum Chloroflexi.</title>
        <authorList>
            <person name="Sorokin D.Y."/>
            <person name="Lucker S."/>
            <person name="Vejmelkova D."/>
            <person name="Kostrikina N.A."/>
            <person name="Kleerebezem R."/>
            <person name="Rijpstra W.I."/>
            <person name="Damste J.S."/>
            <person name="Le Paslier D."/>
            <person name="Muyzer G."/>
            <person name="Wagner M."/>
            <person name="van Loosdrecht M.C."/>
            <person name="Daims H."/>
        </authorList>
    </citation>
    <scope>NUCLEOTIDE SEQUENCE [LARGE SCALE GENOMIC DNA]</scope>
    <source>
        <strain evidence="2">none</strain>
    </source>
</reference>
<organism evidence="1 2">
    <name type="scientific">Nitrolancea hollandica Lb</name>
    <dbReference type="NCBI Taxonomy" id="1129897"/>
    <lineage>
        <taxon>Bacteria</taxon>
        <taxon>Pseudomonadati</taxon>
        <taxon>Thermomicrobiota</taxon>
        <taxon>Thermomicrobia</taxon>
        <taxon>Sphaerobacterales</taxon>
        <taxon>Sphaerobacterineae</taxon>
        <taxon>Sphaerobacteraceae</taxon>
        <taxon>Nitrolancea</taxon>
    </lineage>
</organism>